<reference evidence="1 2" key="1">
    <citation type="submission" date="2019-03" db="EMBL/GenBank/DDBJ databases">
        <title>First draft genome of Liparis tanakae, snailfish: a comprehensive survey of snailfish specific genes.</title>
        <authorList>
            <person name="Kim W."/>
            <person name="Song I."/>
            <person name="Jeong J.-H."/>
            <person name="Kim D."/>
            <person name="Kim S."/>
            <person name="Ryu S."/>
            <person name="Song J.Y."/>
            <person name="Lee S.K."/>
        </authorList>
    </citation>
    <scope>NUCLEOTIDE SEQUENCE [LARGE SCALE GENOMIC DNA]</scope>
    <source>
        <tissue evidence="1">Muscle</tissue>
    </source>
</reference>
<gene>
    <name evidence="1" type="ORF">EYF80_000866</name>
</gene>
<evidence type="ECO:0000313" key="2">
    <source>
        <dbReference type="Proteomes" id="UP000314294"/>
    </source>
</evidence>
<evidence type="ECO:0000313" key="1">
    <source>
        <dbReference type="EMBL" id="TNN88988.1"/>
    </source>
</evidence>
<dbReference type="Proteomes" id="UP000314294">
    <property type="component" value="Unassembled WGS sequence"/>
</dbReference>
<name>A0A4Z2JH56_9TELE</name>
<proteinExistence type="predicted"/>
<accession>A0A4Z2JH56</accession>
<comment type="caution">
    <text evidence="1">The sequence shown here is derived from an EMBL/GenBank/DDBJ whole genome shotgun (WGS) entry which is preliminary data.</text>
</comment>
<keyword evidence="2" id="KW-1185">Reference proteome</keyword>
<organism evidence="1 2">
    <name type="scientific">Liparis tanakae</name>
    <name type="common">Tanaka's snailfish</name>
    <dbReference type="NCBI Taxonomy" id="230148"/>
    <lineage>
        <taxon>Eukaryota</taxon>
        <taxon>Metazoa</taxon>
        <taxon>Chordata</taxon>
        <taxon>Craniata</taxon>
        <taxon>Vertebrata</taxon>
        <taxon>Euteleostomi</taxon>
        <taxon>Actinopterygii</taxon>
        <taxon>Neopterygii</taxon>
        <taxon>Teleostei</taxon>
        <taxon>Neoteleostei</taxon>
        <taxon>Acanthomorphata</taxon>
        <taxon>Eupercaria</taxon>
        <taxon>Perciformes</taxon>
        <taxon>Cottioidei</taxon>
        <taxon>Cottales</taxon>
        <taxon>Liparidae</taxon>
        <taxon>Liparis</taxon>
    </lineage>
</organism>
<sequence length="119" mass="12199">MVMFQSGTVHINPLSSMSHLEALDASQVVQLLCRLHRDAAGQGHVLPHHCQGGVACGGLTIEQQLPRHGSGGAGRAGAGAAVVWRVSWGQRGRAGPHVFGCHVVDGAAAVAARARSTAP</sequence>
<protein>
    <submittedName>
        <fullName evidence="1">Uncharacterized protein</fullName>
    </submittedName>
</protein>
<dbReference type="EMBL" id="SRLO01000003">
    <property type="protein sequence ID" value="TNN88988.1"/>
    <property type="molecule type" value="Genomic_DNA"/>
</dbReference>
<dbReference type="AlphaFoldDB" id="A0A4Z2JH56"/>